<sequence length="181" mass="20309">MDAPPRGGKLKRGRGVPQAVPRARASKDLLVSTTFEYSCLYTSLPIPTKEELIEVNSIGHRASPVRSFRLSADDLLWLRHGAVRGCLRTRLTRPAPASRGPRDRRGWRAPATRTWGSSRQRRGLASNSDYGTDPNYDSGHANEGSPGYMLQLHPGFIFNFGPDFGSRFFSRLSFNYRSFEH</sequence>
<comment type="caution">
    <text evidence="2">The sequence shown here is derived from an EMBL/GenBank/DDBJ whole genome shotgun (WGS) entry which is preliminary data.</text>
</comment>
<keyword evidence="3" id="KW-1185">Reference proteome</keyword>
<feature type="region of interest" description="Disordered" evidence="1">
    <location>
        <begin position="91"/>
        <end position="142"/>
    </location>
</feature>
<dbReference type="Proteomes" id="UP000299102">
    <property type="component" value="Unassembled WGS sequence"/>
</dbReference>
<evidence type="ECO:0000313" key="2">
    <source>
        <dbReference type="EMBL" id="GBO98604.1"/>
    </source>
</evidence>
<reference evidence="2 3" key="1">
    <citation type="journal article" date="2019" name="Commun. Biol.">
        <title>The bagworm genome reveals a unique fibroin gene that provides high tensile strength.</title>
        <authorList>
            <person name="Kono N."/>
            <person name="Nakamura H."/>
            <person name="Ohtoshi R."/>
            <person name="Tomita M."/>
            <person name="Numata K."/>
            <person name="Arakawa K."/>
        </authorList>
    </citation>
    <scope>NUCLEOTIDE SEQUENCE [LARGE SCALE GENOMIC DNA]</scope>
</reference>
<evidence type="ECO:0000256" key="1">
    <source>
        <dbReference type="SAM" id="MobiDB-lite"/>
    </source>
</evidence>
<evidence type="ECO:0000313" key="3">
    <source>
        <dbReference type="Proteomes" id="UP000299102"/>
    </source>
</evidence>
<accession>A0A4C1S8Q1</accession>
<gene>
    <name evidence="2" type="ORF">EVAR_158_1</name>
</gene>
<protein>
    <submittedName>
        <fullName evidence="2">Uncharacterized protein</fullName>
    </submittedName>
</protein>
<dbReference type="AlphaFoldDB" id="A0A4C1S8Q1"/>
<proteinExistence type="predicted"/>
<name>A0A4C1S8Q1_EUMVA</name>
<dbReference type="EMBL" id="BGZK01000001">
    <property type="protein sequence ID" value="GBO98604.1"/>
    <property type="molecule type" value="Genomic_DNA"/>
</dbReference>
<organism evidence="2 3">
    <name type="scientific">Eumeta variegata</name>
    <name type="common">Bagworm moth</name>
    <name type="synonym">Eumeta japonica</name>
    <dbReference type="NCBI Taxonomy" id="151549"/>
    <lineage>
        <taxon>Eukaryota</taxon>
        <taxon>Metazoa</taxon>
        <taxon>Ecdysozoa</taxon>
        <taxon>Arthropoda</taxon>
        <taxon>Hexapoda</taxon>
        <taxon>Insecta</taxon>
        <taxon>Pterygota</taxon>
        <taxon>Neoptera</taxon>
        <taxon>Endopterygota</taxon>
        <taxon>Lepidoptera</taxon>
        <taxon>Glossata</taxon>
        <taxon>Ditrysia</taxon>
        <taxon>Tineoidea</taxon>
        <taxon>Psychidae</taxon>
        <taxon>Oiketicinae</taxon>
        <taxon>Eumeta</taxon>
    </lineage>
</organism>